<protein>
    <recommendedName>
        <fullName evidence="5">Serine hydrolase</fullName>
    </recommendedName>
</protein>
<dbReference type="PROSITE" id="PS51257">
    <property type="entry name" value="PROKAR_LIPOPROTEIN"/>
    <property type="match status" value="1"/>
</dbReference>
<dbReference type="OrthoDB" id="6336448at2"/>
<dbReference type="RefSeq" id="WP_109339239.1">
    <property type="nucleotide sequence ID" value="NZ_CP029347.1"/>
</dbReference>
<feature type="signal peptide" evidence="2">
    <location>
        <begin position="1"/>
        <end position="19"/>
    </location>
</feature>
<dbReference type="AlphaFoldDB" id="A0A2S2E1T6"/>
<keyword evidence="4" id="KW-1185">Reference proteome</keyword>
<evidence type="ECO:0008006" key="5">
    <source>
        <dbReference type="Google" id="ProtNLM"/>
    </source>
</evidence>
<sequence>MTRPLALSSLALLILTACGDVTPTATEQSSNDKAKNAQQRVHQKLEQDPFYKQQITSQPLLPANLSEPYIQCPLSSSQSGDYKSSEQVDYSQPGWEQRIAADWDYFDSSEEAGRILVIDFQQRDQSLAYRYLANANTQDDLYEPWSTSKIMAITGAVSKAREHGVGARSLAGGVVPVPDLITSINSYAPFGQANGNSNSIATYLVNAAGRDYLTSLFHDNWLKLSNDNVSLRGAYYREVFNPGEDLWLDPETGKTAPMPTLESNSDDPGYRDYRCDDCGLTGNKPMTTLAQAEWLKRLASHQQDKATRHPNLTAEDVQTLFYGTGHSDEQHQYGGMLQGISRMLTHALAKGIDADTQDPKATLDKSTDGQWRIFQKIGWGPSGTRGRSEVVILAQVCLPEYQGGKAFTLAAQSSVEGNDEALVSNAGQKLQKLMTHSLEQYLNR</sequence>
<evidence type="ECO:0000313" key="4">
    <source>
        <dbReference type="Proteomes" id="UP000245728"/>
    </source>
</evidence>
<dbReference type="KEGG" id="salh:HMF8227_01130"/>
<proteinExistence type="predicted"/>
<accession>A0A2S2E1T6</accession>
<reference evidence="3 4" key="1">
    <citation type="submission" date="2018-05" db="EMBL/GenBank/DDBJ databases">
        <title>Salinimonas sp. HMF8227 Genome sequencing and assembly.</title>
        <authorList>
            <person name="Kang H."/>
            <person name="Kang J."/>
            <person name="Cha I."/>
            <person name="Kim H."/>
            <person name="Joh K."/>
        </authorList>
    </citation>
    <scope>NUCLEOTIDE SEQUENCE [LARGE SCALE GENOMIC DNA]</scope>
    <source>
        <strain evidence="3 4">HMF8227</strain>
    </source>
</reference>
<evidence type="ECO:0000313" key="3">
    <source>
        <dbReference type="EMBL" id="AWL11611.1"/>
    </source>
</evidence>
<feature type="chain" id="PRO_5015603335" description="Serine hydrolase" evidence="2">
    <location>
        <begin position="20"/>
        <end position="444"/>
    </location>
</feature>
<organism evidence="3 4">
    <name type="scientific">Saliniradius amylolyticus</name>
    <dbReference type="NCBI Taxonomy" id="2183582"/>
    <lineage>
        <taxon>Bacteria</taxon>
        <taxon>Pseudomonadati</taxon>
        <taxon>Pseudomonadota</taxon>
        <taxon>Gammaproteobacteria</taxon>
        <taxon>Alteromonadales</taxon>
        <taxon>Alteromonadaceae</taxon>
        <taxon>Saliniradius</taxon>
    </lineage>
</organism>
<dbReference type="Proteomes" id="UP000245728">
    <property type="component" value="Chromosome"/>
</dbReference>
<gene>
    <name evidence="3" type="ORF">HMF8227_01130</name>
</gene>
<evidence type="ECO:0000256" key="2">
    <source>
        <dbReference type="SAM" id="SignalP"/>
    </source>
</evidence>
<name>A0A2S2E1T6_9ALTE</name>
<evidence type="ECO:0000256" key="1">
    <source>
        <dbReference type="SAM" id="MobiDB-lite"/>
    </source>
</evidence>
<keyword evidence="2" id="KW-0732">Signal</keyword>
<dbReference type="EMBL" id="CP029347">
    <property type="protein sequence ID" value="AWL11611.1"/>
    <property type="molecule type" value="Genomic_DNA"/>
</dbReference>
<feature type="region of interest" description="Disordered" evidence="1">
    <location>
        <begin position="246"/>
        <end position="268"/>
    </location>
</feature>